<keyword evidence="1" id="KW-0678">Repressor</keyword>
<evidence type="ECO:0000313" key="8">
    <source>
        <dbReference type="Proteomes" id="UP000502706"/>
    </source>
</evidence>
<dbReference type="InterPro" id="IPR050109">
    <property type="entry name" value="HTH-type_TetR-like_transc_reg"/>
</dbReference>
<name>A0A6G8PYP6_9ACTN</name>
<dbReference type="KEGG" id="rmar:GBA65_13245"/>
<evidence type="ECO:0000256" key="3">
    <source>
        <dbReference type="ARBA" id="ARBA00023125"/>
    </source>
</evidence>
<sequence length="281" mass="30617">MLDRAIGAVLRKCSSSSRSGHPPDLSSTSYVDANARYSYTVRESTPKCGFLRKGGGLGSERALSQRKIAEAALRLADEEGLGTVSMRRVAGCLGVGTMSLYHHVPSKDALLEGMVELVFERVEQPPEEMRDWAERVLFISMTFRRAALAHPAVVPLVASGSFSGPMVLRSTEAYVAALVRRGFDPETAARVYRAAASYVMGYLSLELGGFFASAVDAYRRGGLETDGPTEYPHLSELAPRLGVRDPEREFEAGLRRLLAGFNDDLNRDSNRAAREKQPDGA</sequence>
<evidence type="ECO:0000256" key="4">
    <source>
        <dbReference type="ARBA" id="ARBA00023163"/>
    </source>
</evidence>
<gene>
    <name evidence="7" type="ORF">GBA65_13245</name>
</gene>
<dbReference type="SUPFAM" id="SSF46689">
    <property type="entry name" value="Homeodomain-like"/>
    <property type="match status" value="1"/>
</dbReference>
<dbReference type="GO" id="GO:0003700">
    <property type="term" value="F:DNA-binding transcription factor activity"/>
    <property type="evidence" value="ECO:0007669"/>
    <property type="project" value="TreeGrafter"/>
</dbReference>
<dbReference type="Pfam" id="PF00440">
    <property type="entry name" value="TetR_N"/>
    <property type="match status" value="1"/>
</dbReference>
<keyword evidence="8" id="KW-1185">Reference proteome</keyword>
<dbReference type="SUPFAM" id="SSF48498">
    <property type="entry name" value="Tetracyclin repressor-like, C-terminal domain"/>
    <property type="match status" value="1"/>
</dbReference>
<dbReference type="GO" id="GO:0045892">
    <property type="term" value="P:negative regulation of DNA-templated transcription"/>
    <property type="evidence" value="ECO:0007669"/>
    <property type="project" value="InterPro"/>
</dbReference>
<dbReference type="InterPro" id="IPR001647">
    <property type="entry name" value="HTH_TetR"/>
</dbReference>
<organism evidence="7 8">
    <name type="scientific">Rubrobacter marinus</name>
    <dbReference type="NCBI Taxonomy" id="2653852"/>
    <lineage>
        <taxon>Bacteria</taxon>
        <taxon>Bacillati</taxon>
        <taxon>Actinomycetota</taxon>
        <taxon>Rubrobacteria</taxon>
        <taxon>Rubrobacterales</taxon>
        <taxon>Rubrobacteraceae</taxon>
        <taxon>Rubrobacter</taxon>
    </lineage>
</organism>
<dbReference type="PANTHER" id="PTHR30055:SF151">
    <property type="entry name" value="TRANSCRIPTIONAL REGULATORY PROTEIN"/>
    <property type="match status" value="1"/>
</dbReference>
<protein>
    <submittedName>
        <fullName evidence="7">TetR family transcriptional regulator</fullName>
    </submittedName>
</protein>
<dbReference type="GO" id="GO:0046677">
    <property type="term" value="P:response to antibiotic"/>
    <property type="evidence" value="ECO:0007669"/>
    <property type="project" value="InterPro"/>
</dbReference>
<dbReference type="InterPro" id="IPR003012">
    <property type="entry name" value="Tet_transcr_reg_TetR"/>
</dbReference>
<evidence type="ECO:0000256" key="2">
    <source>
        <dbReference type="ARBA" id="ARBA00023015"/>
    </source>
</evidence>
<dbReference type="Gene3D" id="1.10.357.10">
    <property type="entry name" value="Tetracycline Repressor, domain 2"/>
    <property type="match status" value="1"/>
</dbReference>
<dbReference type="AlphaFoldDB" id="A0A6G8PYP6"/>
<dbReference type="InterPro" id="IPR036271">
    <property type="entry name" value="Tet_transcr_reg_TetR-rel_C_sf"/>
</dbReference>
<dbReference type="Proteomes" id="UP000502706">
    <property type="component" value="Chromosome"/>
</dbReference>
<proteinExistence type="predicted"/>
<keyword evidence="3 5" id="KW-0238">DNA-binding</keyword>
<dbReference type="PRINTS" id="PR00455">
    <property type="entry name" value="HTHTETR"/>
</dbReference>
<keyword evidence="4" id="KW-0804">Transcription</keyword>
<reference evidence="7 8" key="1">
    <citation type="submission" date="2019-10" db="EMBL/GenBank/DDBJ databases">
        <title>Rubrobacter sp nov SCSIO 52915 isolated from a deep-sea sediment in the South China Sea.</title>
        <authorList>
            <person name="Chen R.W."/>
        </authorList>
    </citation>
    <scope>NUCLEOTIDE SEQUENCE [LARGE SCALE GENOMIC DNA]</scope>
    <source>
        <strain evidence="7 8">SCSIO 52915</strain>
    </source>
</reference>
<dbReference type="Gene3D" id="1.10.10.60">
    <property type="entry name" value="Homeodomain-like"/>
    <property type="match status" value="1"/>
</dbReference>
<keyword evidence="2" id="KW-0805">Transcription regulation</keyword>
<dbReference type="EMBL" id="CP045121">
    <property type="protein sequence ID" value="QIN79316.1"/>
    <property type="molecule type" value="Genomic_DNA"/>
</dbReference>
<dbReference type="PROSITE" id="PS50977">
    <property type="entry name" value="HTH_TETR_2"/>
    <property type="match status" value="1"/>
</dbReference>
<dbReference type="PANTHER" id="PTHR30055">
    <property type="entry name" value="HTH-TYPE TRANSCRIPTIONAL REGULATOR RUTR"/>
    <property type="match status" value="1"/>
</dbReference>
<evidence type="ECO:0000259" key="6">
    <source>
        <dbReference type="PROSITE" id="PS50977"/>
    </source>
</evidence>
<accession>A0A6G8PYP6</accession>
<evidence type="ECO:0000256" key="5">
    <source>
        <dbReference type="PROSITE-ProRule" id="PRU00335"/>
    </source>
</evidence>
<dbReference type="PRINTS" id="PR00400">
    <property type="entry name" value="TETREPRESSOR"/>
</dbReference>
<dbReference type="InterPro" id="IPR009057">
    <property type="entry name" value="Homeodomain-like_sf"/>
</dbReference>
<evidence type="ECO:0000313" key="7">
    <source>
        <dbReference type="EMBL" id="QIN79316.1"/>
    </source>
</evidence>
<evidence type="ECO:0000256" key="1">
    <source>
        <dbReference type="ARBA" id="ARBA00022491"/>
    </source>
</evidence>
<dbReference type="InterPro" id="IPR004111">
    <property type="entry name" value="Repressor_TetR_C"/>
</dbReference>
<dbReference type="GO" id="GO:0000976">
    <property type="term" value="F:transcription cis-regulatory region binding"/>
    <property type="evidence" value="ECO:0007669"/>
    <property type="project" value="TreeGrafter"/>
</dbReference>
<feature type="domain" description="HTH tetR-type" evidence="6">
    <location>
        <begin position="62"/>
        <end position="122"/>
    </location>
</feature>
<feature type="DNA-binding region" description="H-T-H motif" evidence="5">
    <location>
        <begin position="85"/>
        <end position="104"/>
    </location>
</feature>
<dbReference type="Pfam" id="PF02909">
    <property type="entry name" value="TetR_C_1"/>
    <property type="match status" value="1"/>
</dbReference>